<evidence type="ECO:0000256" key="1">
    <source>
        <dbReference type="SAM" id="Phobius"/>
    </source>
</evidence>
<feature type="domain" description="DUF8040" evidence="3">
    <location>
        <begin position="69"/>
        <end position="149"/>
    </location>
</feature>
<keyword evidence="5" id="KW-1185">Reference proteome</keyword>
<evidence type="ECO:0000259" key="2">
    <source>
        <dbReference type="Pfam" id="PF12776"/>
    </source>
</evidence>
<accession>A0A8J4V5I3</accession>
<name>A0A8J4V5I3_9ROSI</name>
<dbReference type="Pfam" id="PF26138">
    <property type="entry name" value="DUF8040"/>
    <property type="match status" value="1"/>
</dbReference>
<proteinExistence type="predicted"/>
<evidence type="ECO:0000313" key="5">
    <source>
        <dbReference type="Proteomes" id="UP000737018"/>
    </source>
</evidence>
<dbReference type="InterPro" id="IPR024752">
    <property type="entry name" value="Myb/SANT-like_dom"/>
</dbReference>
<feature type="transmembrane region" description="Helical" evidence="1">
    <location>
        <begin position="21"/>
        <end position="36"/>
    </location>
</feature>
<dbReference type="Proteomes" id="UP000737018">
    <property type="component" value="Unassembled WGS sequence"/>
</dbReference>
<comment type="caution">
    <text evidence="4">The sequence shown here is derived from an EMBL/GenBank/DDBJ whole genome shotgun (WGS) entry which is preliminary data.</text>
</comment>
<evidence type="ECO:0000313" key="4">
    <source>
        <dbReference type="EMBL" id="KAF3949168.1"/>
    </source>
</evidence>
<feature type="domain" description="Myb/SANT-like" evidence="2">
    <location>
        <begin position="189"/>
        <end position="283"/>
    </location>
</feature>
<evidence type="ECO:0000259" key="3">
    <source>
        <dbReference type="Pfam" id="PF26138"/>
    </source>
</evidence>
<sequence>MDRQENKRRCVLWDWEWRRRMAVAYVVCLVAYWLILRRRPQRRQVTYSISSLSLERRSIRDELMREIIGNKKCRDIIRMGPGAFLDLCDMLRKEGGLQPTQRATIEEQVAKFLYILSHGVKHREISSSFFRRSSETINRHFHEVLRSVIQLEEKFLKQPDGSQTSVEILNSSRSEKRTIDDVVKKDREYWTVVMDDALIVALLHQHHLSNRNGSVFTTHAYDNIVKELQTKFEKLIDKQKVKNRIKTIKYNWSDCYDVFKNGLSGFAWSPITKMWSAESKVWESLIQAKPKAKELKNKPIPNYDKLVELYGKDRATGEQVETASEMRQRWATSIGEGSMENIEDIDHYLLKMKLPWRVVIMWNVALAMRDGNLIFERSMARLPIPEQEVFHLLDEIGIDSRLQTRAYLYLIKNLDMLRTFIGYPVEKRKELLFTMMSDP</sequence>
<dbReference type="OrthoDB" id="1734412at2759"/>
<reference evidence="4" key="1">
    <citation type="submission" date="2020-03" db="EMBL/GenBank/DDBJ databases">
        <title>Castanea mollissima Vanexum genome sequencing.</title>
        <authorList>
            <person name="Staton M."/>
        </authorList>
    </citation>
    <scope>NUCLEOTIDE SEQUENCE</scope>
    <source>
        <tissue evidence="4">Leaf</tissue>
    </source>
</reference>
<dbReference type="Pfam" id="PF12776">
    <property type="entry name" value="Myb_DNA-bind_3"/>
    <property type="match status" value="1"/>
</dbReference>
<keyword evidence="1" id="KW-1133">Transmembrane helix</keyword>
<dbReference type="InterPro" id="IPR058353">
    <property type="entry name" value="DUF8040"/>
</dbReference>
<dbReference type="AlphaFoldDB" id="A0A8J4V5I3"/>
<dbReference type="PANTHER" id="PTHR46929">
    <property type="entry name" value="EXPRESSED PROTEIN"/>
    <property type="match status" value="1"/>
</dbReference>
<gene>
    <name evidence="4" type="ORF">CMV_024928</name>
</gene>
<organism evidence="4 5">
    <name type="scientific">Castanea mollissima</name>
    <name type="common">Chinese chestnut</name>
    <dbReference type="NCBI Taxonomy" id="60419"/>
    <lineage>
        <taxon>Eukaryota</taxon>
        <taxon>Viridiplantae</taxon>
        <taxon>Streptophyta</taxon>
        <taxon>Embryophyta</taxon>
        <taxon>Tracheophyta</taxon>
        <taxon>Spermatophyta</taxon>
        <taxon>Magnoliopsida</taxon>
        <taxon>eudicotyledons</taxon>
        <taxon>Gunneridae</taxon>
        <taxon>Pentapetalae</taxon>
        <taxon>rosids</taxon>
        <taxon>fabids</taxon>
        <taxon>Fagales</taxon>
        <taxon>Fagaceae</taxon>
        <taxon>Castanea</taxon>
    </lineage>
</organism>
<keyword evidence="1" id="KW-0812">Transmembrane</keyword>
<evidence type="ECO:0008006" key="6">
    <source>
        <dbReference type="Google" id="ProtNLM"/>
    </source>
</evidence>
<dbReference type="EMBL" id="JRKL02006279">
    <property type="protein sequence ID" value="KAF3949168.1"/>
    <property type="molecule type" value="Genomic_DNA"/>
</dbReference>
<keyword evidence="1" id="KW-0472">Membrane</keyword>
<protein>
    <recommendedName>
        <fullName evidence="6">Myb/SANT-like domain-containing protein</fullName>
    </recommendedName>
</protein>
<dbReference type="PANTHER" id="PTHR46929:SF13">
    <property type="entry name" value="MYB_SANT-LIKE DNA-BINDING DOMAIN PROTEIN"/>
    <property type="match status" value="1"/>
</dbReference>